<name>A0AAI8VJV9_9PEZI</name>
<feature type="domain" description="Heterokaryon incompatibility" evidence="3">
    <location>
        <begin position="49"/>
        <end position="202"/>
    </location>
</feature>
<dbReference type="Proteomes" id="UP001295740">
    <property type="component" value="Unassembled WGS sequence"/>
</dbReference>
<evidence type="ECO:0000259" key="3">
    <source>
        <dbReference type="Pfam" id="PF06985"/>
    </source>
</evidence>
<gene>
    <name evidence="4" type="ORF">KHLLAP_LOCUS6414</name>
</gene>
<protein>
    <submittedName>
        <fullName evidence="4">Uu.00g000760.m01.CDS01</fullName>
    </submittedName>
</protein>
<proteinExistence type="predicted"/>
<dbReference type="AlphaFoldDB" id="A0AAI8VJV9"/>
<feature type="region of interest" description="Disordered" evidence="2">
    <location>
        <begin position="534"/>
        <end position="609"/>
    </location>
</feature>
<dbReference type="InterPro" id="IPR010730">
    <property type="entry name" value="HET"/>
</dbReference>
<evidence type="ECO:0000313" key="4">
    <source>
        <dbReference type="EMBL" id="CAJ2505946.1"/>
    </source>
</evidence>
<keyword evidence="1" id="KW-0175">Coiled coil</keyword>
<accession>A0AAI8VJV9</accession>
<organism evidence="4 5">
    <name type="scientific">Anthostomella pinea</name>
    <dbReference type="NCBI Taxonomy" id="933095"/>
    <lineage>
        <taxon>Eukaryota</taxon>
        <taxon>Fungi</taxon>
        <taxon>Dikarya</taxon>
        <taxon>Ascomycota</taxon>
        <taxon>Pezizomycotina</taxon>
        <taxon>Sordariomycetes</taxon>
        <taxon>Xylariomycetidae</taxon>
        <taxon>Xylariales</taxon>
        <taxon>Xylariaceae</taxon>
        <taxon>Anthostomella</taxon>
    </lineage>
</organism>
<feature type="coiled-coil region" evidence="1">
    <location>
        <begin position="143"/>
        <end position="170"/>
    </location>
</feature>
<dbReference type="EMBL" id="CAUWAG010000008">
    <property type="protein sequence ID" value="CAJ2505946.1"/>
    <property type="molecule type" value="Genomic_DNA"/>
</dbReference>
<keyword evidence="5" id="KW-1185">Reference proteome</keyword>
<dbReference type="InterPro" id="IPR052895">
    <property type="entry name" value="HetReg/Transcr_Mod"/>
</dbReference>
<dbReference type="PANTHER" id="PTHR24148:SF64">
    <property type="entry name" value="HETEROKARYON INCOMPATIBILITY DOMAIN-CONTAINING PROTEIN"/>
    <property type="match status" value="1"/>
</dbReference>
<evidence type="ECO:0000256" key="1">
    <source>
        <dbReference type="SAM" id="Coils"/>
    </source>
</evidence>
<comment type="caution">
    <text evidence="4">The sequence shown here is derived from an EMBL/GenBank/DDBJ whole genome shotgun (WGS) entry which is preliminary data.</text>
</comment>
<reference evidence="4" key="1">
    <citation type="submission" date="2023-10" db="EMBL/GenBank/DDBJ databases">
        <authorList>
            <person name="Hackl T."/>
        </authorList>
    </citation>
    <scope>NUCLEOTIDE SEQUENCE</scope>
</reference>
<dbReference type="PANTHER" id="PTHR24148">
    <property type="entry name" value="ANKYRIN REPEAT DOMAIN-CONTAINING PROTEIN 39 HOMOLOG-RELATED"/>
    <property type="match status" value="1"/>
</dbReference>
<evidence type="ECO:0000313" key="5">
    <source>
        <dbReference type="Proteomes" id="UP001295740"/>
    </source>
</evidence>
<dbReference type="Pfam" id="PF06985">
    <property type="entry name" value="HET"/>
    <property type="match status" value="1"/>
</dbReference>
<sequence length="609" mass="70392">MPKLRDRLREDYRPLKANEVRLIEVSRDDNKGITIDVETSDLRDPSTCFKTISYVWGEKQNVATIRIENEQKRLSIPRNAYAALELICEESSSFKIHELFWIDCICINQSDEDEKSRQIRLMEDIFMLSNHSIVWLGPRSHDSDEAMALLQELATRRRELEAAYKITHRRVTPDDLSKDRRWNALEALLLRPWWRRVWTFQEFILPKGSMTLWCGGKNITRGALRDAIYAIWICKPDHLIDHDSWQAAWERRRVLQHVSKQEGVVKTSLLALMAYNGSNLVHKPVDRIYGVFGALTSRDERDMVQSLEICVGVGSTYTALVKAWIKTHAKLDIICYASIFTGRSPISEKRKLPSWVPNWSLPTGTFVVPLMVSEGDNFVPVWSVPGHEKYNASRATRPNCTFFDDGLRLQCAGIAIDYIDGLGAIDDENCPLVQSRWHHECATAWSLNSEPPNRRELPTSTTEELLDIVIRCLVLDRQDRYLNQPVRVENFRNDFLEKLLADKVEHDGLSRDFRNWYHKNRDLRIRGTRLEDLCKRSAPRSPPAHTSKEERNLPDNPQRPNQLWANGSSIDDYARGSHGNGISERPAGRSHLHSIWLQGASHTERDRRQ</sequence>
<evidence type="ECO:0000256" key="2">
    <source>
        <dbReference type="SAM" id="MobiDB-lite"/>
    </source>
</evidence>
<feature type="compositionally biased region" description="Polar residues" evidence="2">
    <location>
        <begin position="558"/>
        <end position="569"/>
    </location>
</feature>